<reference evidence="1" key="1">
    <citation type="submission" date="2022-06" db="EMBL/GenBank/DDBJ databases">
        <title>Akkermansia biwalacus sp. nov., an anaerobic mucin-degrading bacterium isolated from human intestine.</title>
        <authorList>
            <person name="Kobayashi Y."/>
            <person name="Inoue S."/>
            <person name="Kawahara T."/>
            <person name="Kohda N."/>
        </authorList>
    </citation>
    <scope>NUCLEOTIDE SEQUENCE</scope>
    <source>
        <strain evidence="1">WON2089</strain>
    </source>
</reference>
<proteinExistence type="predicted"/>
<accession>A0ABN6QHL0</accession>
<dbReference type="EMBL" id="AP025943">
    <property type="protein sequence ID" value="BDL44001.1"/>
    <property type="molecule type" value="Genomic_DNA"/>
</dbReference>
<dbReference type="Gene3D" id="3.40.640.10">
    <property type="entry name" value="Type I PLP-dependent aspartate aminotransferase-like (Major domain)"/>
    <property type="match status" value="1"/>
</dbReference>
<protein>
    <recommendedName>
        <fullName evidence="3">DegT/DnrJ/EryC1/StrS aminotransferase family protein</fullName>
    </recommendedName>
</protein>
<dbReference type="RefSeq" id="WP_215435941.1">
    <property type="nucleotide sequence ID" value="NZ_AP025943.1"/>
</dbReference>
<keyword evidence="2" id="KW-1185">Reference proteome</keyword>
<organism evidence="1 2">
    <name type="scientific">Akkermansia biwaensis</name>
    <dbReference type="NCBI Taxonomy" id="2946555"/>
    <lineage>
        <taxon>Bacteria</taxon>
        <taxon>Pseudomonadati</taxon>
        <taxon>Verrucomicrobiota</taxon>
        <taxon>Verrucomicrobiia</taxon>
        <taxon>Verrucomicrobiales</taxon>
        <taxon>Akkermansiaceae</taxon>
        <taxon>Akkermansia</taxon>
    </lineage>
</organism>
<evidence type="ECO:0000313" key="1">
    <source>
        <dbReference type="EMBL" id="BDL44001.1"/>
    </source>
</evidence>
<gene>
    <name evidence="1" type="ORF">Abiwalacus_15750</name>
</gene>
<dbReference type="Proteomes" id="UP001062263">
    <property type="component" value="Chromosome"/>
</dbReference>
<evidence type="ECO:0008006" key="3">
    <source>
        <dbReference type="Google" id="ProtNLM"/>
    </source>
</evidence>
<sequence>MEKSTGIGGFFGLELPEYGNFPQWHAGRSVAVNSGRRALEYILRCLGGVRRVYVPWYTCATILEPMELLRIPCSFYRIDERLEPESLPVLEEGEYFLYANYFGIKEACVDMLAEQYGGRLIVDNALALYSPPRSGTAALYSPRKFSGLPDGGVAVMDCPCLELEERDESLPHAAFLLECAACGPEAASGACERSERRLKSVPLRRMSRLTERLINGIDYESARHRRMENFLFLHEWLGHLNRLSPDVNAMSAPYCYPFRTGLPELRDALIDAHVLIPLLWPEVLEWAPFDGVERKLALNLLPLPIDQRCGREEMERIARAVEDFYS</sequence>
<dbReference type="InterPro" id="IPR015424">
    <property type="entry name" value="PyrdxlP-dep_Trfase"/>
</dbReference>
<name>A0ABN6QHL0_9BACT</name>
<dbReference type="InterPro" id="IPR015421">
    <property type="entry name" value="PyrdxlP-dep_Trfase_major"/>
</dbReference>
<evidence type="ECO:0000313" key="2">
    <source>
        <dbReference type="Proteomes" id="UP001062263"/>
    </source>
</evidence>
<dbReference type="SUPFAM" id="SSF53383">
    <property type="entry name" value="PLP-dependent transferases"/>
    <property type="match status" value="1"/>
</dbReference>